<organism evidence="2 3">
    <name type="scientific">Globodera rostochiensis</name>
    <name type="common">Golden nematode worm</name>
    <name type="synonym">Heterodera rostochiensis</name>
    <dbReference type="NCBI Taxonomy" id="31243"/>
    <lineage>
        <taxon>Eukaryota</taxon>
        <taxon>Metazoa</taxon>
        <taxon>Ecdysozoa</taxon>
        <taxon>Nematoda</taxon>
        <taxon>Chromadorea</taxon>
        <taxon>Rhabditida</taxon>
        <taxon>Tylenchina</taxon>
        <taxon>Tylenchomorpha</taxon>
        <taxon>Tylenchoidea</taxon>
        <taxon>Heteroderidae</taxon>
        <taxon>Heteroderinae</taxon>
        <taxon>Globodera</taxon>
    </lineage>
</organism>
<dbReference type="WBParaSite" id="Gr19_v10_g15165.t1">
    <property type="protein sequence ID" value="Gr19_v10_g15165.t1"/>
    <property type="gene ID" value="Gr19_v10_g15165"/>
</dbReference>
<sequence length="77" mass="8467">MFHADSLSPPSESAAAPFWRYKAGVSTVLRGVQFDSCWGKSQEKIVKEIADRLAKEASEEEEKRRKGAAIAPPAAFE</sequence>
<dbReference type="AlphaFoldDB" id="A0A914HBU8"/>
<dbReference type="Proteomes" id="UP000887572">
    <property type="component" value="Unplaced"/>
</dbReference>
<feature type="region of interest" description="Disordered" evidence="1">
    <location>
        <begin position="56"/>
        <end position="77"/>
    </location>
</feature>
<evidence type="ECO:0000313" key="3">
    <source>
        <dbReference type="WBParaSite" id="Gr19_v10_g15165.t1"/>
    </source>
</evidence>
<proteinExistence type="predicted"/>
<name>A0A914HBU8_GLORO</name>
<protein>
    <submittedName>
        <fullName evidence="3">Uncharacterized protein</fullName>
    </submittedName>
</protein>
<evidence type="ECO:0000313" key="2">
    <source>
        <dbReference type="Proteomes" id="UP000887572"/>
    </source>
</evidence>
<keyword evidence="2" id="KW-1185">Reference proteome</keyword>
<reference evidence="3" key="1">
    <citation type="submission" date="2022-11" db="UniProtKB">
        <authorList>
            <consortium name="WormBaseParasite"/>
        </authorList>
    </citation>
    <scope>IDENTIFICATION</scope>
</reference>
<evidence type="ECO:0000256" key="1">
    <source>
        <dbReference type="SAM" id="MobiDB-lite"/>
    </source>
</evidence>
<accession>A0A914HBU8</accession>